<dbReference type="GO" id="GO:0015562">
    <property type="term" value="F:efflux transmembrane transporter activity"/>
    <property type="evidence" value="ECO:0007669"/>
    <property type="project" value="InterPro"/>
</dbReference>
<feature type="transmembrane region" description="Helical" evidence="9">
    <location>
        <begin position="438"/>
        <end position="459"/>
    </location>
</feature>
<evidence type="ECO:0000256" key="6">
    <source>
        <dbReference type="ARBA" id="ARBA00022692"/>
    </source>
</evidence>
<accession>A0A178IH79</accession>
<evidence type="ECO:0000256" key="7">
    <source>
        <dbReference type="ARBA" id="ARBA00022989"/>
    </source>
</evidence>
<dbReference type="EMBL" id="LRRQ01000127">
    <property type="protein sequence ID" value="OAM88449.1"/>
    <property type="molecule type" value="Genomic_DNA"/>
</dbReference>
<organism evidence="10 11">
    <name type="scientific">Termitidicoccus mucosus</name>
    <dbReference type="NCBI Taxonomy" id="1184151"/>
    <lineage>
        <taxon>Bacteria</taxon>
        <taxon>Pseudomonadati</taxon>
        <taxon>Verrucomicrobiota</taxon>
        <taxon>Opitutia</taxon>
        <taxon>Opitutales</taxon>
        <taxon>Opitutaceae</taxon>
        <taxon>Termitidicoccus</taxon>
    </lineage>
</organism>
<evidence type="ECO:0000256" key="8">
    <source>
        <dbReference type="ARBA" id="ARBA00023136"/>
    </source>
</evidence>
<proteinExistence type="inferred from homology"/>
<feature type="transmembrane region" description="Helical" evidence="9">
    <location>
        <begin position="341"/>
        <end position="360"/>
    </location>
</feature>
<dbReference type="STRING" id="1184151.AW736_16540"/>
<evidence type="ECO:0000256" key="1">
    <source>
        <dbReference type="ARBA" id="ARBA00004429"/>
    </source>
</evidence>
<protein>
    <submittedName>
        <fullName evidence="10">Multidrug transporter</fullName>
    </submittedName>
</protein>
<dbReference type="GO" id="GO:0009636">
    <property type="term" value="P:response to toxic substance"/>
    <property type="evidence" value="ECO:0007669"/>
    <property type="project" value="UniProtKB-ARBA"/>
</dbReference>
<reference evidence="10 11" key="1">
    <citation type="submission" date="2016-01" db="EMBL/GenBank/DDBJ databases">
        <title>High potential of lignocellulose degradation of a new Verrucomicrobia species.</title>
        <authorList>
            <person name="Wang Y."/>
            <person name="Shi Y."/>
            <person name="Qiu Z."/>
            <person name="Liu S."/>
            <person name="Yang H."/>
        </authorList>
    </citation>
    <scope>NUCLEOTIDE SEQUENCE [LARGE SCALE GENOMIC DNA]</scope>
    <source>
        <strain evidence="10 11">TSB47</strain>
    </source>
</reference>
<keyword evidence="4" id="KW-1003">Cell membrane</keyword>
<keyword evidence="11" id="KW-1185">Reference proteome</keyword>
<dbReference type="Proteomes" id="UP000078486">
    <property type="component" value="Unassembled WGS sequence"/>
</dbReference>
<dbReference type="SUPFAM" id="SSF82693">
    <property type="entry name" value="Multidrug efflux transporter AcrB pore domain, PN1, PN2, PC1 and PC2 subdomains"/>
    <property type="match status" value="4"/>
</dbReference>
<dbReference type="InterPro" id="IPR027463">
    <property type="entry name" value="AcrB_DN_DC_subdom"/>
</dbReference>
<evidence type="ECO:0000256" key="2">
    <source>
        <dbReference type="ARBA" id="ARBA00010942"/>
    </source>
</evidence>
<feature type="transmembrane region" description="Helical" evidence="9">
    <location>
        <begin position="874"/>
        <end position="891"/>
    </location>
</feature>
<evidence type="ECO:0000256" key="4">
    <source>
        <dbReference type="ARBA" id="ARBA00022475"/>
    </source>
</evidence>
<keyword evidence="5" id="KW-0997">Cell inner membrane</keyword>
<keyword evidence="8 9" id="KW-0472">Membrane</keyword>
<dbReference type="Gene3D" id="1.20.1640.10">
    <property type="entry name" value="Multidrug efflux transporter AcrB transmembrane domain"/>
    <property type="match status" value="2"/>
</dbReference>
<dbReference type="SUPFAM" id="SSF82714">
    <property type="entry name" value="Multidrug efflux transporter AcrB TolC docking domain, DN and DC subdomains"/>
    <property type="match status" value="2"/>
</dbReference>
<dbReference type="PRINTS" id="PR00702">
    <property type="entry name" value="ACRIFLAVINRP"/>
</dbReference>
<evidence type="ECO:0000313" key="11">
    <source>
        <dbReference type="Proteomes" id="UP000078486"/>
    </source>
</evidence>
<name>A0A178IH79_9BACT</name>
<keyword evidence="6 9" id="KW-0812">Transmembrane</keyword>
<keyword evidence="3" id="KW-0813">Transport</keyword>
<dbReference type="Gene3D" id="3.30.70.1440">
    <property type="entry name" value="Multidrug efflux transporter AcrB pore domain"/>
    <property type="match status" value="1"/>
</dbReference>
<comment type="subcellular location">
    <subcellularLocation>
        <location evidence="1">Cell inner membrane</location>
        <topology evidence="1">Multi-pass membrane protein</topology>
    </subcellularLocation>
</comment>
<evidence type="ECO:0000256" key="5">
    <source>
        <dbReference type="ARBA" id="ARBA00022519"/>
    </source>
</evidence>
<dbReference type="FunFam" id="1.20.1640.10:FF:000001">
    <property type="entry name" value="Efflux pump membrane transporter"/>
    <property type="match status" value="1"/>
</dbReference>
<dbReference type="Pfam" id="PF00873">
    <property type="entry name" value="ACR_tran"/>
    <property type="match status" value="1"/>
</dbReference>
<feature type="transmembrane region" description="Helical" evidence="9">
    <location>
        <begin position="1005"/>
        <end position="1031"/>
    </location>
</feature>
<dbReference type="OrthoDB" id="199545at2"/>
<feature type="transmembrane region" description="Helical" evidence="9">
    <location>
        <begin position="542"/>
        <end position="559"/>
    </location>
</feature>
<dbReference type="FunFam" id="3.30.70.1430:FF:000002">
    <property type="entry name" value="Efflux pump membrane transporter"/>
    <property type="match status" value="1"/>
</dbReference>
<dbReference type="FunFam" id="3.30.70.1430:FF:000001">
    <property type="entry name" value="Efflux pump membrane transporter"/>
    <property type="match status" value="1"/>
</dbReference>
<dbReference type="PANTHER" id="PTHR32063">
    <property type="match status" value="1"/>
</dbReference>
<dbReference type="NCBIfam" id="NF000282">
    <property type="entry name" value="RND_permease_1"/>
    <property type="match status" value="1"/>
</dbReference>
<dbReference type="AlphaFoldDB" id="A0A178IH79"/>
<feature type="transmembrane region" description="Helical" evidence="9">
    <location>
        <begin position="471"/>
        <end position="498"/>
    </location>
</feature>
<keyword evidence="7 9" id="KW-1133">Transmembrane helix</keyword>
<sequence>MAKFFIDRPVFAWVIAILLMGAGLLAIRTLPVAQYPDIASPQVEIAASYPGASAETVQNTVAQVIEQNLTGIDHIRYMETRSDSDGNITITITFNNEADPDIAQVQVQNKLQLAMPLLPQEVQQLGVTVKKSVRNFLIAYAFYSEDGSLNRDDISDFLHANLKEPVSRIPGVGDVMVAGSQYAMRIWLNADQMTNYNISVAEIAAALEAQNAQVSAGQFGGAPAVPGQRLNANITIRTRPQNPGDFEKVLLRVNEDGSRVRLGDVARIELGSETASIAGFYNGHAATSGLLIKPATGANALETVGLLNDYIASQQPFFPGGLKYTAAYDTSPFVRLSIEEVVKTLVEAIVLVFLVMYLFLQNIRATIIPTITVPVVLLGTFAVMAACGFTINTLTLFGMVLAIGLLVDDAIVVVENVERVMNEEGLSPREATRKSMGQITGALVGIALVLSAVFLPMAFFGGATGIIYRQFSITIASAMALSVFIAVTLTPALCATLLKPIPKGRHEVKRGFFGWFNRAFSRGTDLYAGSVRHMVRRWGRSLVIYAGITALMAWVFLRLPTSFLPDEDQGVLLFQAQLPPGSTQEQTNAVLRDVERYFLEEEKEAVQSVMAVSGFSLGGRGQNAGMGFIKLKDWEERPGKNLRVDAVAGRAMRHFASLKEGSVFAFPPPAIIELGTANGFEFQLIDRSNQGHEALMEARGQLLGLAAADLDLVNVRPNGFDDVAEYRLHIDEEKASAFGLSLGLVNQTLAASWGSAYINDFTHRGRVKKVYLQADAPYRMVPEDFAKWHVPGADGDPVPVSAFTEGEWTFGSPLLERFNGLPSIVIQGEAAPGKSSGDAMGAMEKLMEKLPPGFSHAWTALSYEEKLSGAQAPALYAISLAIVFLCLAALYESWSVPFSVMLVVPLGIVGAVLAVWLRGFNSDVYFQVGLITTVGLSAKNAILIVEFAKAAYDQGTDLIEATVHAARQRLRPILMTSLAFGFGVLPLAIASGAGSGSQNAIGTSVLGGIITATVLAIFLIPVFFVTVTWLFQGRRRKVAAALPTALPEAPEARH</sequence>
<evidence type="ECO:0000256" key="3">
    <source>
        <dbReference type="ARBA" id="ARBA00022448"/>
    </source>
</evidence>
<dbReference type="InterPro" id="IPR004764">
    <property type="entry name" value="MdtF-like"/>
</dbReference>
<dbReference type="Gene3D" id="3.30.70.1430">
    <property type="entry name" value="Multidrug efflux transporter AcrB pore domain"/>
    <property type="match status" value="2"/>
</dbReference>
<feature type="transmembrane region" description="Helical" evidence="9">
    <location>
        <begin position="973"/>
        <end position="993"/>
    </location>
</feature>
<dbReference type="InterPro" id="IPR001036">
    <property type="entry name" value="Acrflvin-R"/>
</dbReference>
<dbReference type="SUPFAM" id="SSF82866">
    <property type="entry name" value="Multidrug efflux transporter AcrB transmembrane domain"/>
    <property type="match status" value="2"/>
</dbReference>
<feature type="transmembrane region" description="Helical" evidence="9">
    <location>
        <begin position="898"/>
        <end position="918"/>
    </location>
</feature>
<comment type="caution">
    <text evidence="10">The sequence shown here is derived from an EMBL/GenBank/DDBJ whole genome shotgun (WGS) entry which is preliminary data.</text>
</comment>
<dbReference type="GO" id="GO:0005886">
    <property type="term" value="C:plasma membrane"/>
    <property type="evidence" value="ECO:0007669"/>
    <property type="project" value="UniProtKB-SubCell"/>
</dbReference>
<dbReference type="GO" id="GO:0042910">
    <property type="term" value="F:xenobiotic transmembrane transporter activity"/>
    <property type="evidence" value="ECO:0007669"/>
    <property type="project" value="TreeGrafter"/>
</dbReference>
<dbReference type="PANTHER" id="PTHR32063:SF13">
    <property type="entry name" value="MULTIDRUG EFFLUX PUMP SUBUNIT ACRB-RELATED"/>
    <property type="match status" value="1"/>
</dbReference>
<feature type="transmembrane region" description="Helical" evidence="9">
    <location>
        <begin position="924"/>
        <end position="945"/>
    </location>
</feature>
<comment type="similarity">
    <text evidence="2">Belongs to the resistance-nodulation-cell division (RND) (TC 2.A.6) family.</text>
</comment>
<gene>
    <name evidence="10" type="ORF">AW736_16540</name>
</gene>
<evidence type="ECO:0000256" key="9">
    <source>
        <dbReference type="SAM" id="Phobius"/>
    </source>
</evidence>
<dbReference type="NCBIfam" id="TIGR00915">
    <property type="entry name" value="2A0602"/>
    <property type="match status" value="1"/>
</dbReference>
<dbReference type="Gene3D" id="3.30.2090.10">
    <property type="entry name" value="Multidrug efflux transporter AcrB TolC docking domain, DN and DC subdomains"/>
    <property type="match status" value="2"/>
</dbReference>
<dbReference type="RefSeq" id="WP_068771402.1">
    <property type="nucleotide sequence ID" value="NZ_KV441841.1"/>
</dbReference>
<dbReference type="Gene3D" id="3.30.70.1320">
    <property type="entry name" value="Multidrug efflux transporter AcrB pore domain like"/>
    <property type="match status" value="1"/>
</dbReference>
<evidence type="ECO:0000313" key="10">
    <source>
        <dbReference type="EMBL" id="OAM88449.1"/>
    </source>
</evidence>